<proteinExistence type="predicted"/>
<dbReference type="EMBL" id="CAFBLP010000080">
    <property type="protein sequence ID" value="CAB4887148.1"/>
    <property type="molecule type" value="Genomic_DNA"/>
</dbReference>
<reference evidence="1" key="1">
    <citation type="submission" date="2020-05" db="EMBL/GenBank/DDBJ databases">
        <authorList>
            <person name="Chiriac C."/>
            <person name="Salcher M."/>
            <person name="Ghai R."/>
            <person name="Kavagutti S V."/>
        </authorList>
    </citation>
    <scope>NUCLEOTIDE SEQUENCE</scope>
</reference>
<gene>
    <name evidence="1" type="ORF">UFOPK3376_02464</name>
</gene>
<dbReference type="AlphaFoldDB" id="A0A6J7F064"/>
<dbReference type="InterPro" id="IPR041289">
    <property type="entry name" value="Bact_RF_family3"/>
</dbReference>
<evidence type="ECO:0000313" key="1">
    <source>
        <dbReference type="EMBL" id="CAB4887148.1"/>
    </source>
</evidence>
<protein>
    <submittedName>
        <fullName evidence="1">Unannotated protein</fullName>
    </submittedName>
</protein>
<organism evidence="1">
    <name type="scientific">freshwater metagenome</name>
    <dbReference type="NCBI Taxonomy" id="449393"/>
    <lineage>
        <taxon>unclassified sequences</taxon>
        <taxon>metagenomes</taxon>
        <taxon>ecological metagenomes</taxon>
    </lineage>
</organism>
<accession>A0A6J7F064</accession>
<sequence>MTTLTTASFDALTRRTSTPCVSIIVPIDRRHPDDRRAHLELKRLVAVARDQLKALKTSSIDELLAPTEAMLGRTAIAEHSGGLALYLSPGYAAEFAIDQPVDALATVGDRFTVGPLLSSVADGPTCYVLTVGSENVSLSRVELTRWTACEVPDLPTSVEQALWFERSERMSSSHAGAPVGASGMSIISHGSGAQDEDRKERLTRFFHKVDDAVMHYLHDDFETPLVVAGTAPRVALYQGVTRHHRVIGASVGSPEELSTRELHERVQEAIQPVIAEQDDVLFDRLATRLGTGLASTDLAELADAAAQGRVSDLLVASTTPQWVLADSPAEPLDDWRPGATDVVNLIISEAWQHGARMRRVGPDRLPAGTPLAALYRY</sequence>
<dbReference type="Pfam" id="PF18845">
    <property type="entry name" value="baeRF_family3"/>
    <property type="match status" value="1"/>
</dbReference>
<name>A0A6J7F064_9ZZZZ</name>